<sequence>MRSIRRHIDKQSSLATTKTSSPSSSQQPSNLQSCCRDQPDICMIEFQKKGLPHAHILQFLGT</sequence>
<dbReference type="EMBL" id="CM029042">
    <property type="protein sequence ID" value="KAG2615361.1"/>
    <property type="molecule type" value="Genomic_DNA"/>
</dbReference>
<evidence type="ECO:0000313" key="2">
    <source>
        <dbReference type="EMBL" id="KAG2615361.1"/>
    </source>
</evidence>
<gene>
    <name evidence="2" type="ORF">PVAP13_3NG034100</name>
</gene>
<proteinExistence type="predicted"/>
<dbReference type="Proteomes" id="UP000823388">
    <property type="component" value="Chromosome 3N"/>
</dbReference>
<name>A0A8T0TTQ5_PANVG</name>
<evidence type="ECO:0000256" key="1">
    <source>
        <dbReference type="SAM" id="MobiDB-lite"/>
    </source>
</evidence>
<protein>
    <submittedName>
        <fullName evidence="2">Uncharacterized protein</fullName>
    </submittedName>
</protein>
<keyword evidence="3" id="KW-1185">Reference proteome</keyword>
<evidence type="ECO:0000313" key="3">
    <source>
        <dbReference type="Proteomes" id="UP000823388"/>
    </source>
</evidence>
<comment type="caution">
    <text evidence="2">The sequence shown here is derived from an EMBL/GenBank/DDBJ whole genome shotgun (WGS) entry which is preliminary data.</text>
</comment>
<reference evidence="2" key="1">
    <citation type="submission" date="2020-05" db="EMBL/GenBank/DDBJ databases">
        <title>WGS assembly of Panicum virgatum.</title>
        <authorList>
            <person name="Lovell J.T."/>
            <person name="Jenkins J."/>
            <person name="Shu S."/>
            <person name="Juenger T.E."/>
            <person name="Schmutz J."/>
        </authorList>
    </citation>
    <scope>NUCLEOTIDE SEQUENCE</scope>
    <source>
        <strain evidence="2">AP13</strain>
    </source>
</reference>
<dbReference type="AlphaFoldDB" id="A0A8T0TTQ5"/>
<accession>A0A8T0TTQ5</accession>
<feature type="compositionally biased region" description="Low complexity" evidence="1">
    <location>
        <begin position="12"/>
        <end position="32"/>
    </location>
</feature>
<feature type="region of interest" description="Disordered" evidence="1">
    <location>
        <begin position="1"/>
        <end position="32"/>
    </location>
</feature>
<organism evidence="2 3">
    <name type="scientific">Panicum virgatum</name>
    <name type="common">Blackwell switchgrass</name>
    <dbReference type="NCBI Taxonomy" id="38727"/>
    <lineage>
        <taxon>Eukaryota</taxon>
        <taxon>Viridiplantae</taxon>
        <taxon>Streptophyta</taxon>
        <taxon>Embryophyta</taxon>
        <taxon>Tracheophyta</taxon>
        <taxon>Spermatophyta</taxon>
        <taxon>Magnoliopsida</taxon>
        <taxon>Liliopsida</taxon>
        <taxon>Poales</taxon>
        <taxon>Poaceae</taxon>
        <taxon>PACMAD clade</taxon>
        <taxon>Panicoideae</taxon>
        <taxon>Panicodae</taxon>
        <taxon>Paniceae</taxon>
        <taxon>Panicinae</taxon>
        <taxon>Panicum</taxon>
        <taxon>Panicum sect. Hiantes</taxon>
    </lineage>
</organism>